<dbReference type="RefSeq" id="WP_010782452.1">
    <property type="nucleotide sequence ID" value="NZ_KB946873.1"/>
</dbReference>
<dbReference type="InterPro" id="IPR036420">
    <property type="entry name" value="BRCT_dom_sf"/>
</dbReference>
<dbReference type="CDD" id="cd17748">
    <property type="entry name" value="BRCT_DNA_ligase_like"/>
    <property type="match status" value="1"/>
</dbReference>
<dbReference type="EMBL" id="ASWH01000005">
    <property type="protein sequence ID" value="EOW77225.1"/>
    <property type="molecule type" value="Genomic_DNA"/>
</dbReference>
<dbReference type="HOGENOM" id="CLU_176890_0_0_9"/>
<dbReference type="EMBL" id="AJDQ01000034">
    <property type="protein sequence ID" value="EOI51464.1"/>
    <property type="molecule type" value="Genomic_DNA"/>
</dbReference>
<sequence length="117" mass="13101">MVIILGENLGSPLPSETNLLFQKKIVFTGTLQTMTREKAQHLVSILNGDVQHAVTKKTDILVVGVHHQTLFETDALSKKEALAKKYQSEGHPISVLSEKEFFSLAVEQLEKVRNNLY</sequence>
<accession>R2X9I6</accession>
<dbReference type="AlphaFoldDB" id="R2X9I6"/>
<feature type="domain" description="BRCT" evidence="1">
    <location>
        <begin position="19"/>
        <end position="74"/>
    </location>
</feature>
<evidence type="ECO:0000313" key="2">
    <source>
        <dbReference type="EMBL" id="EOI51464.1"/>
    </source>
</evidence>
<evidence type="ECO:0000313" key="3">
    <source>
        <dbReference type="EMBL" id="EOW77225.1"/>
    </source>
</evidence>
<evidence type="ECO:0000313" key="5">
    <source>
        <dbReference type="Proteomes" id="UP000014160"/>
    </source>
</evidence>
<dbReference type="SUPFAM" id="SSF52113">
    <property type="entry name" value="BRCT domain"/>
    <property type="match status" value="1"/>
</dbReference>
<organism evidence="2 4">
    <name type="scientific">Enterococcus gilvus ATCC BAA-350</name>
    <dbReference type="NCBI Taxonomy" id="1158614"/>
    <lineage>
        <taxon>Bacteria</taxon>
        <taxon>Bacillati</taxon>
        <taxon>Bacillota</taxon>
        <taxon>Bacilli</taxon>
        <taxon>Lactobacillales</taxon>
        <taxon>Enterococcaceae</taxon>
        <taxon>Enterococcus</taxon>
    </lineage>
</organism>
<dbReference type="InterPro" id="IPR001357">
    <property type="entry name" value="BRCT_dom"/>
</dbReference>
<dbReference type="PATRIC" id="fig|1158614.3.peg.4114"/>
<reference evidence="3 5" key="2">
    <citation type="submission" date="2013-03" db="EMBL/GenBank/DDBJ databases">
        <title>The Genome Sequence of Enterococcus gilvus ATCC BAA-350 (PacBio/Illumina hybrid assembly).</title>
        <authorList>
            <consortium name="The Broad Institute Genomics Platform"/>
            <consortium name="The Broad Institute Genome Sequencing Center for Infectious Disease"/>
            <person name="Earl A."/>
            <person name="Russ C."/>
            <person name="Gilmore M."/>
            <person name="Surin D."/>
            <person name="Walker B."/>
            <person name="Young S."/>
            <person name="Zeng Q."/>
            <person name="Gargeya S."/>
            <person name="Fitzgerald M."/>
            <person name="Haas B."/>
            <person name="Abouelleil A."/>
            <person name="Allen A.W."/>
            <person name="Alvarado L."/>
            <person name="Arachchi H.M."/>
            <person name="Berlin A.M."/>
            <person name="Chapman S.B."/>
            <person name="Gainer-Dewar J."/>
            <person name="Goldberg J."/>
            <person name="Griggs A."/>
            <person name="Gujja S."/>
            <person name="Hansen M."/>
            <person name="Howarth C."/>
            <person name="Imamovic A."/>
            <person name="Ireland A."/>
            <person name="Larimer J."/>
            <person name="McCowan C."/>
            <person name="Murphy C."/>
            <person name="Pearson M."/>
            <person name="Poon T.W."/>
            <person name="Priest M."/>
            <person name="Roberts A."/>
            <person name="Saif S."/>
            <person name="Shea T."/>
            <person name="Sisk P."/>
            <person name="Sykes S."/>
            <person name="Wortman J."/>
            <person name="Nusbaum C."/>
            <person name="Birren B."/>
        </authorList>
    </citation>
    <scope>NUCLEOTIDE SEQUENCE [LARGE SCALE GENOMIC DNA]</scope>
    <source>
        <strain evidence="3 5">ATCC BAA-350</strain>
    </source>
</reference>
<dbReference type="Proteomes" id="UP000013750">
    <property type="component" value="Unassembled WGS sequence"/>
</dbReference>
<keyword evidence="5" id="KW-1185">Reference proteome</keyword>
<reference evidence="2 4" key="1">
    <citation type="submission" date="2013-02" db="EMBL/GenBank/DDBJ databases">
        <title>The Genome Sequence of Enterococcus gilvus ATCC BAA-350.</title>
        <authorList>
            <consortium name="The Broad Institute Genome Sequencing Platform"/>
            <consortium name="The Broad Institute Genome Sequencing Center for Infectious Disease"/>
            <person name="Earl A.M."/>
            <person name="Gilmore M.S."/>
            <person name="Lebreton F."/>
            <person name="Walker B."/>
            <person name="Young S.K."/>
            <person name="Zeng Q."/>
            <person name="Gargeya S."/>
            <person name="Fitzgerald M."/>
            <person name="Haas B."/>
            <person name="Abouelleil A."/>
            <person name="Alvarado L."/>
            <person name="Arachchi H.M."/>
            <person name="Berlin A.M."/>
            <person name="Chapman S.B."/>
            <person name="Dewar J."/>
            <person name="Goldberg J."/>
            <person name="Griggs A."/>
            <person name="Gujja S."/>
            <person name="Hansen M."/>
            <person name="Howarth C."/>
            <person name="Imamovic A."/>
            <person name="Larimer J."/>
            <person name="McCowan C."/>
            <person name="Murphy C."/>
            <person name="Neiman D."/>
            <person name="Pearson M."/>
            <person name="Priest M."/>
            <person name="Roberts A."/>
            <person name="Saif S."/>
            <person name="Shea T."/>
            <person name="Sisk P."/>
            <person name="Sykes S."/>
            <person name="Wortman J."/>
            <person name="Nusbaum C."/>
            <person name="Birren B."/>
        </authorList>
    </citation>
    <scope>NUCLEOTIDE SEQUENCE [LARGE SCALE GENOMIC DNA]</scope>
    <source>
        <strain evidence="2 4">ATCC BAA-350</strain>
    </source>
</reference>
<dbReference type="Gene3D" id="3.40.50.10190">
    <property type="entry name" value="BRCT domain"/>
    <property type="match status" value="1"/>
</dbReference>
<name>R2X9I6_9ENTE</name>
<dbReference type="eggNOG" id="COG5275">
    <property type="taxonomic scope" value="Bacteria"/>
</dbReference>
<proteinExistence type="predicted"/>
<dbReference type="Pfam" id="PF00533">
    <property type="entry name" value="BRCT"/>
    <property type="match status" value="1"/>
</dbReference>
<comment type="caution">
    <text evidence="2">The sequence shown here is derived from an EMBL/GenBank/DDBJ whole genome shotgun (WGS) entry which is preliminary data.</text>
</comment>
<evidence type="ECO:0000313" key="4">
    <source>
        <dbReference type="Proteomes" id="UP000013750"/>
    </source>
</evidence>
<dbReference type="Proteomes" id="UP000014160">
    <property type="component" value="Unassembled WGS sequence"/>
</dbReference>
<protein>
    <recommendedName>
        <fullName evidence="1">BRCT domain-containing protein</fullName>
    </recommendedName>
</protein>
<gene>
    <name evidence="3" type="ORF">I592_04201</name>
    <name evidence="2" type="ORF">UKC_04139</name>
</gene>
<evidence type="ECO:0000259" key="1">
    <source>
        <dbReference type="Pfam" id="PF00533"/>
    </source>
</evidence>